<keyword evidence="2" id="KW-1185">Reference proteome</keyword>
<evidence type="ECO:0000313" key="1">
    <source>
        <dbReference type="EnsemblMetazoa" id="XP_019861415.1"/>
    </source>
</evidence>
<dbReference type="EnsemblMetazoa" id="XM_020005856.1">
    <property type="protein sequence ID" value="XP_019861415.1"/>
    <property type="gene ID" value="LOC109589864"/>
</dbReference>
<sequence>MIGYYVLKGLIDVRYPILTKWTSISFSGPKDSGKKKLIDLLLNLQGNPGTIVKEEALEVSKLLVGKLENKAEAMPFAEVILNTSNFQFSQYFFCSPAQPTQYKLLEEAVCKLLRVQLSPSYLKQSLDYSLLAKEVEELKNKVSTLHSHHEDLEKILHSQIGSIQRTRRFTRRSFVRPDDINTSIKKGISFLKQLGDHLISLTPTIPITITEQPSNSVVSFTCSKPSTPGFFTDVMKLSTDEPVVPSFPIHLISVINTGGSLAVLDIIPSLFCFIPVNIIVHNLTDDLNSLVAGSNLTHQETIESTVRSLNSLMPPENAEITMESNFAVVGTRYTDTPEFKEEVNEKNYRIKSKLIDYGEYILRYGSSLIFPIDAEANDEYTQKIFKALLRKISKYFIEDDIPIQQLLFIMELIRLKNHQLIHISQCIEIGESLSMDSHEVESVLKFCHQLSIVLYFSTFLGHVVFLDPQCLLSKLSDLYNISHQSNTPGLIEASTIAKVFSETSLLTPEDAFNLLVSLHLAVKIDALYFLPYTLHRVSNDEIANRKRMVQSGLDPLVLTWDIGQIPQGLFPTLIVLLIRKYGMTIDTSCLKRACAV</sequence>
<dbReference type="GeneID" id="109589864"/>
<evidence type="ECO:0000313" key="2">
    <source>
        <dbReference type="Proteomes" id="UP000007879"/>
    </source>
</evidence>
<dbReference type="Proteomes" id="UP000007879">
    <property type="component" value="Unassembled WGS sequence"/>
</dbReference>
<dbReference type="RefSeq" id="XP_019861415.1">
    <property type="nucleotide sequence ID" value="XM_020005856.1"/>
</dbReference>
<accession>A0AAN0JWX8</accession>
<reference evidence="2" key="1">
    <citation type="journal article" date="2010" name="Nature">
        <title>The Amphimedon queenslandica genome and the evolution of animal complexity.</title>
        <authorList>
            <person name="Srivastava M."/>
            <person name="Simakov O."/>
            <person name="Chapman J."/>
            <person name="Fahey B."/>
            <person name="Gauthier M.E."/>
            <person name="Mitros T."/>
            <person name="Richards G.S."/>
            <person name="Conaco C."/>
            <person name="Dacre M."/>
            <person name="Hellsten U."/>
            <person name="Larroux C."/>
            <person name="Putnam N.H."/>
            <person name="Stanke M."/>
            <person name="Adamska M."/>
            <person name="Darling A."/>
            <person name="Degnan S.M."/>
            <person name="Oakley T.H."/>
            <person name="Plachetzki D.C."/>
            <person name="Zhai Y."/>
            <person name="Adamski M."/>
            <person name="Calcino A."/>
            <person name="Cummins S.F."/>
            <person name="Goodstein D.M."/>
            <person name="Harris C."/>
            <person name="Jackson D.J."/>
            <person name="Leys S.P."/>
            <person name="Shu S."/>
            <person name="Woodcroft B.J."/>
            <person name="Vervoort M."/>
            <person name="Kosik K.S."/>
            <person name="Manning G."/>
            <person name="Degnan B.M."/>
            <person name="Rokhsar D.S."/>
        </authorList>
    </citation>
    <scope>NUCLEOTIDE SEQUENCE [LARGE SCALE GENOMIC DNA]</scope>
</reference>
<dbReference type="AlphaFoldDB" id="A0AAN0JWX8"/>
<name>A0AAN0JWX8_AMPQE</name>
<proteinExistence type="predicted"/>
<reference evidence="1" key="2">
    <citation type="submission" date="2024-06" db="UniProtKB">
        <authorList>
            <consortium name="EnsemblMetazoa"/>
        </authorList>
    </citation>
    <scope>IDENTIFICATION</scope>
</reference>
<dbReference type="KEGG" id="aqu:109589864"/>
<organism evidence="1 2">
    <name type="scientific">Amphimedon queenslandica</name>
    <name type="common">Sponge</name>
    <dbReference type="NCBI Taxonomy" id="400682"/>
    <lineage>
        <taxon>Eukaryota</taxon>
        <taxon>Metazoa</taxon>
        <taxon>Porifera</taxon>
        <taxon>Demospongiae</taxon>
        <taxon>Heteroscleromorpha</taxon>
        <taxon>Haplosclerida</taxon>
        <taxon>Niphatidae</taxon>
        <taxon>Amphimedon</taxon>
    </lineage>
</organism>
<protein>
    <submittedName>
        <fullName evidence="1">Uncharacterized protein</fullName>
    </submittedName>
</protein>